<keyword evidence="2" id="KW-1185">Reference proteome</keyword>
<dbReference type="AlphaFoldDB" id="A0A5C6UG87"/>
<dbReference type="InterPro" id="IPR039498">
    <property type="entry name" value="NTP_transf_5"/>
</dbReference>
<dbReference type="Proteomes" id="UP000321250">
    <property type="component" value="Unassembled WGS sequence"/>
</dbReference>
<gene>
    <name evidence="1" type="ORF">FSB78_11230</name>
</gene>
<evidence type="ECO:0000313" key="1">
    <source>
        <dbReference type="EMBL" id="TXC71450.1"/>
    </source>
</evidence>
<reference evidence="1 2" key="1">
    <citation type="journal article" date="2013" name="Antonie Van Leeuwenhoek">
        <title>Sphingomonas ginsenosidivorax sp. nov., with the ability to transform ginsenosides.</title>
        <authorList>
            <person name="Jin X.F."/>
            <person name="Kim J.K."/>
            <person name="Liu Q.M."/>
            <person name="Kang M.S."/>
            <person name="He D."/>
            <person name="Jin F.X."/>
            <person name="Kim S.C."/>
            <person name="Im W.T."/>
        </authorList>
    </citation>
    <scope>NUCLEOTIDE SEQUENCE [LARGE SCALE GENOMIC DNA]</scope>
    <source>
        <strain evidence="1 2">KHI67</strain>
    </source>
</reference>
<dbReference type="EMBL" id="VOQR01000001">
    <property type="protein sequence ID" value="TXC71450.1"/>
    <property type="molecule type" value="Genomic_DNA"/>
</dbReference>
<sequence>MSSQTVMVQAEHPSEAPLVRLLAGQAPQGETLCADGSATLLASLFANWQILPALAPTLLEPTLVEQDHARFVRARLAVTAFVQAQVAGCAGFLAALDAAGIRYALLKGAAAGCLLYPARHLRGAWEFDLGVGWDDLEQAEALALDCGFHQAQRDPERGRFVRADRDLRAIVEESHFELGFLARRLLVTNLSDETRAAIRDEPWTHQFWHDATTDAPWCYAVVDIHHKLSLDIELDGLLACSWQKAYPDHVIGLPDFAWFGAHLVFKLYWESVHTYGKGFYQYADLIRLVPLLDPITFLRMVSILREHNLTAAAYHVFKHLPRFGLTLPGHVADFIAEAAVPPPGTDPIDTNDLGDLWPKLWNRR</sequence>
<evidence type="ECO:0000313" key="2">
    <source>
        <dbReference type="Proteomes" id="UP000321250"/>
    </source>
</evidence>
<protein>
    <submittedName>
        <fullName evidence="1">Nucleotidyltransferase family protein</fullName>
    </submittedName>
</protein>
<dbReference type="GO" id="GO:0016740">
    <property type="term" value="F:transferase activity"/>
    <property type="evidence" value="ECO:0007669"/>
    <property type="project" value="UniProtKB-KW"/>
</dbReference>
<proteinExistence type="predicted"/>
<comment type="caution">
    <text evidence="1">The sequence shown here is derived from an EMBL/GenBank/DDBJ whole genome shotgun (WGS) entry which is preliminary data.</text>
</comment>
<dbReference type="OrthoDB" id="9854125at2"/>
<dbReference type="Pfam" id="PF14907">
    <property type="entry name" value="NTP_transf_5"/>
    <property type="match status" value="1"/>
</dbReference>
<organism evidence="1 2">
    <name type="scientific">Sphingomonas ginsenosidivorax</name>
    <dbReference type="NCBI Taxonomy" id="862135"/>
    <lineage>
        <taxon>Bacteria</taxon>
        <taxon>Pseudomonadati</taxon>
        <taxon>Pseudomonadota</taxon>
        <taxon>Alphaproteobacteria</taxon>
        <taxon>Sphingomonadales</taxon>
        <taxon>Sphingomonadaceae</taxon>
        <taxon>Sphingomonas</taxon>
    </lineage>
</organism>
<dbReference type="RefSeq" id="WP_147082728.1">
    <property type="nucleotide sequence ID" value="NZ_VOQR01000001.1"/>
</dbReference>
<accession>A0A5C6UG87</accession>
<name>A0A5C6UG87_9SPHN</name>
<keyword evidence="1" id="KW-0808">Transferase</keyword>